<keyword evidence="2" id="KW-1133">Transmembrane helix</keyword>
<keyword evidence="2" id="KW-0472">Membrane</keyword>
<evidence type="ECO:0000313" key="3">
    <source>
        <dbReference type="EMBL" id="CCH35294.1"/>
    </source>
</evidence>
<evidence type="ECO:0000256" key="2">
    <source>
        <dbReference type="SAM" id="Phobius"/>
    </source>
</evidence>
<organism evidence="3 4">
    <name type="scientific">Saccharothrix espanaensis (strain ATCC 51144 / DSM 44229 / JCM 9112 / NBRC 15066 / NRRL 15764)</name>
    <dbReference type="NCBI Taxonomy" id="1179773"/>
    <lineage>
        <taxon>Bacteria</taxon>
        <taxon>Bacillati</taxon>
        <taxon>Actinomycetota</taxon>
        <taxon>Actinomycetes</taxon>
        <taxon>Pseudonocardiales</taxon>
        <taxon>Pseudonocardiaceae</taxon>
        <taxon>Saccharothrix</taxon>
    </lineage>
</organism>
<dbReference type="EMBL" id="HE804045">
    <property type="protein sequence ID" value="CCH35294.1"/>
    <property type="molecule type" value="Genomic_DNA"/>
</dbReference>
<dbReference type="RefSeq" id="WP_015105401.1">
    <property type="nucleotide sequence ID" value="NC_019673.1"/>
</dbReference>
<dbReference type="eggNOG" id="ENOG5031J6R">
    <property type="taxonomic scope" value="Bacteria"/>
</dbReference>
<dbReference type="STRING" id="1179773.BN6_80760"/>
<name>K0KEU4_SACES</name>
<dbReference type="BioCyc" id="SESP1179773:BN6_RS39085-MONOMER"/>
<keyword evidence="2" id="KW-0812">Transmembrane</keyword>
<sequence>MSEPDPYASPFQPVHLPGEPAAPPPGHPVDAGHPGYSGYAGYPLPMPAVDQGGLAPRRPAALTVASWTWLAGVVLVVVGLPALFFTGGDAFADQLYRDSQGGPEPYTREEARFGARLTPVLFGFGFAVLAVPFVLGALKLRSGRNWARVLLAVLAAPALLLWLVVVTGWETGDLSAYANWWAGIVWCLLLLGVLLLGVVAMFLPPANDYVRWVNRR</sequence>
<evidence type="ECO:0000256" key="1">
    <source>
        <dbReference type="SAM" id="MobiDB-lite"/>
    </source>
</evidence>
<dbReference type="KEGG" id="sesp:BN6_80760"/>
<gene>
    <name evidence="3" type="ordered locus">BN6_80760</name>
</gene>
<dbReference type="HOGENOM" id="CLU_1276848_0_0_11"/>
<feature type="transmembrane region" description="Helical" evidence="2">
    <location>
        <begin position="67"/>
        <end position="87"/>
    </location>
</feature>
<reference evidence="3 4" key="1">
    <citation type="journal article" date="2012" name="BMC Genomics">
        <title>Complete genome sequence of Saccharothrix espanaensis DSM 44229T and comparison to the other completely sequenced Pseudonocardiaceae.</title>
        <authorList>
            <person name="Strobel T."/>
            <person name="Al-Dilaimi A."/>
            <person name="Blom J."/>
            <person name="Gessner A."/>
            <person name="Kalinowski J."/>
            <person name="Luzhetska M."/>
            <person name="Puhler A."/>
            <person name="Szczepanowski R."/>
            <person name="Bechthold A."/>
            <person name="Ruckert C."/>
        </authorList>
    </citation>
    <scope>NUCLEOTIDE SEQUENCE [LARGE SCALE GENOMIC DNA]</scope>
    <source>
        <strain evidence="4">ATCC 51144 / DSM 44229 / JCM 9112 / NBRC 15066 / NRRL 15764</strain>
    </source>
</reference>
<protein>
    <submittedName>
        <fullName evidence="3">Uncharacterized protein</fullName>
    </submittedName>
</protein>
<feature type="region of interest" description="Disordered" evidence="1">
    <location>
        <begin position="1"/>
        <end position="32"/>
    </location>
</feature>
<dbReference type="Proteomes" id="UP000006281">
    <property type="component" value="Chromosome"/>
</dbReference>
<dbReference type="PATRIC" id="fig|1179773.3.peg.8152"/>
<dbReference type="AlphaFoldDB" id="K0KEU4"/>
<evidence type="ECO:0000313" key="4">
    <source>
        <dbReference type="Proteomes" id="UP000006281"/>
    </source>
</evidence>
<proteinExistence type="predicted"/>
<feature type="transmembrane region" description="Helical" evidence="2">
    <location>
        <begin position="181"/>
        <end position="203"/>
    </location>
</feature>
<accession>K0KEU4</accession>
<dbReference type="OrthoDB" id="3831145at2"/>
<feature type="transmembrane region" description="Helical" evidence="2">
    <location>
        <begin position="150"/>
        <end position="169"/>
    </location>
</feature>
<feature type="transmembrane region" description="Helical" evidence="2">
    <location>
        <begin position="120"/>
        <end position="138"/>
    </location>
</feature>
<keyword evidence="4" id="KW-1185">Reference proteome</keyword>